<dbReference type="Proteomes" id="UP001500298">
    <property type="component" value="Unassembled WGS sequence"/>
</dbReference>
<proteinExistence type="predicted"/>
<evidence type="ECO:0000313" key="6">
    <source>
        <dbReference type="Proteomes" id="UP001500298"/>
    </source>
</evidence>
<protein>
    <submittedName>
        <fullName evidence="5">LacI family DNA-binding transcriptional regulator</fullName>
    </submittedName>
</protein>
<dbReference type="InterPro" id="IPR000843">
    <property type="entry name" value="HTH_LacI"/>
</dbReference>
<dbReference type="InterPro" id="IPR001761">
    <property type="entry name" value="Peripla_BP/Lac1_sug-bd_dom"/>
</dbReference>
<dbReference type="Pfam" id="PF00356">
    <property type="entry name" value="LacI"/>
    <property type="match status" value="1"/>
</dbReference>
<dbReference type="PROSITE" id="PS50932">
    <property type="entry name" value="HTH_LACI_2"/>
    <property type="match status" value="1"/>
</dbReference>
<accession>A0ABP9D5W2</accession>
<dbReference type="SUPFAM" id="SSF47413">
    <property type="entry name" value="lambda repressor-like DNA-binding domains"/>
    <property type="match status" value="1"/>
</dbReference>
<feature type="domain" description="HTH lacI-type" evidence="4">
    <location>
        <begin position="6"/>
        <end position="60"/>
    </location>
</feature>
<evidence type="ECO:0000256" key="3">
    <source>
        <dbReference type="ARBA" id="ARBA00023163"/>
    </source>
</evidence>
<dbReference type="CDD" id="cd01392">
    <property type="entry name" value="HTH_LacI"/>
    <property type="match status" value="1"/>
</dbReference>
<dbReference type="EMBL" id="BAABJX010000010">
    <property type="protein sequence ID" value="GAA4823745.1"/>
    <property type="molecule type" value="Genomic_DNA"/>
</dbReference>
<dbReference type="Gene3D" id="3.40.50.2300">
    <property type="match status" value="2"/>
</dbReference>
<evidence type="ECO:0000256" key="2">
    <source>
        <dbReference type="ARBA" id="ARBA00023125"/>
    </source>
</evidence>
<gene>
    <name evidence="5" type="ORF">GCM10023331_05260</name>
</gene>
<dbReference type="Gene3D" id="1.10.260.40">
    <property type="entry name" value="lambda repressor-like DNA-binding domains"/>
    <property type="match status" value="1"/>
</dbReference>
<dbReference type="InterPro" id="IPR010982">
    <property type="entry name" value="Lambda_DNA-bd_dom_sf"/>
</dbReference>
<name>A0ABP9D5W2_9BACT</name>
<dbReference type="SUPFAM" id="SSF53822">
    <property type="entry name" value="Periplasmic binding protein-like I"/>
    <property type="match status" value="1"/>
</dbReference>
<dbReference type="GO" id="GO:0003677">
    <property type="term" value="F:DNA binding"/>
    <property type="evidence" value="ECO:0007669"/>
    <property type="project" value="UniProtKB-KW"/>
</dbReference>
<keyword evidence="6" id="KW-1185">Reference proteome</keyword>
<dbReference type="SMART" id="SM00354">
    <property type="entry name" value="HTH_LACI"/>
    <property type="match status" value="1"/>
</dbReference>
<dbReference type="InterPro" id="IPR028082">
    <property type="entry name" value="Peripla_BP_I"/>
</dbReference>
<sequence>MKKGQLTMQDIADQLGISKSTVSRALKNHPDISDKTKKAVMELAKELDFQPNSLALSLRHKRSFVIGVIVPEIVHHFFANVISGIQDVAYKAGYNVMICISNEDFDIEVKDTNALLSNRVDGMLMSVSKATTDFDHLRKIQRKGIPLVFFDRATSELEVSKVITDDFGGAYKATQHLIEQGCKHIAHLAGPKTLSLSKSREDGYRKALEDHNMVVEESLIIPCPEGTVEEGEKVLSMLLDKGHQVDGLFASNDIAAIGAQKAAKKHHLSIPEDIAIVGFSNWQMATIVEPPLSSVAQPGYEMGKMAAELLLEEINADSDVSYPASTKVMPLELVVRESSDREKK</sequence>
<dbReference type="PANTHER" id="PTHR30146">
    <property type="entry name" value="LACI-RELATED TRANSCRIPTIONAL REPRESSOR"/>
    <property type="match status" value="1"/>
</dbReference>
<dbReference type="PANTHER" id="PTHR30146:SF109">
    <property type="entry name" value="HTH-TYPE TRANSCRIPTIONAL REGULATOR GALS"/>
    <property type="match status" value="1"/>
</dbReference>
<dbReference type="RefSeq" id="WP_345368964.1">
    <property type="nucleotide sequence ID" value="NZ_BAABJX010000010.1"/>
</dbReference>
<keyword evidence="3" id="KW-0804">Transcription</keyword>
<keyword evidence="1" id="KW-0805">Transcription regulation</keyword>
<reference evidence="6" key="1">
    <citation type="journal article" date="2019" name="Int. J. Syst. Evol. Microbiol.">
        <title>The Global Catalogue of Microorganisms (GCM) 10K type strain sequencing project: providing services to taxonomists for standard genome sequencing and annotation.</title>
        <authorList>
            <consortium name="The Broad Institute Genomics Platform"/>
            <consortium name="The Broad Institute Genome Sequencing Center for Infectious Disease"/>
            <person name="Wu L."/>
            <person name="Ma J."/>
        </authorList>
    </citation>
    <scope>NUCLEOTIDE SEQUENCE [LARGE SCALE GENOMIC DNA]</scope>
    <source>
        <strain evidence="6">JCM 18326</strain>
    </source>
</reference>
<evidence type="ECO:0000256" key="1">
    <source>
        <dbReference type="ARBA" id="ARBA00023015"/>
    </source>
</evidence>
<evidence type="ECO:0000259" key="4">
    <source>
        <dbReference type="PROSITE" id="PS50932"/>
    </source>
</evidence>
<evidence type="ECO:0000313" key="5">
    <source>
        <dbReference type="EMBL" id="GAA4823745.1"/>
    </source>
</evidence>
<organism evidence="5 6">
    <name type="scientific">Algivirga pacifica</name>
    <dbReference type="NCBI Taxonomy" id="1162670"/>
    <lineage>
        <taxon>Bacteria</taxon>
        <taxon>Pseudomonadati</taxon>
        <taxon>Bacteroidota</taxon>
        <taxon>Cytophagia</taxon>
        <taxon>Cytophagales</taxon>
        <taxon>Flammeovirgaceae</taxon>
        <taxon>Algivirga</taxon>
    </lineage>
</organism>
<dbReference type="Pfam" id="PF00532">
    <property type="entry name" value="Peripla_BP_1"/>
    <property type="match status" value="1"/>
</dbReference>
<comment type="caution">
    <text evidence="5">The sequence shown here is derived from an EMBL/GenBank/DDBJ whole genome shotgun (WGS) entry which is preliminary data.</text>
</comment>
<keyword evidence="2 5" id="KW-0238">DNA-binding</keyword>
<dbReference type="CDD" id="cd06267">
    <property type="entry name" value="PBP1_LacI_sugar_binding-like"/>
    <property type="match status" value="1"/>
</dbReference>